<dbReference type="Proteomes" id="UP001458946">
    <property type="component" value="Unassembled WGS sequence"/>
</dbReference>
<dbReference type="Gene3D" id="1.20.120.450">
    <property type="entry name" value="dinb family like domain"/>
    <property type="match status" value="1"/>
</dbReference>
<dbReference type="RefSeq" id="WP_353542493.1">
    <property type="nucleotide sequence ID" value="NZ_BAABRN010000025.1"/>
</dbReference>
<sequence>MTLAEHYLSDVRERMRGVKALGDGALAQLAEADWHTVLSAGGNSAAVIVQHLAGNMHSRWGALQHGFTAQAEGESAARNRDAEFEEGHRSPAELRQLWEDGWEVFFDALGSFVPDDLLRELTIRGETHTVLQAIQRQVAHYSGHVYQLIFLVKALRGADWQTLSIPRGGSAAFNAEKMGR</sequence>
<protein>
    <recommendedName>
        <fullName evidence="3">DUF1572 domain-containing protein</fullName>
    </recommendedName>
</protein>
<accession>A0ABP9VCS0</accession>
<dbReference type="InterPro" id="IPR034660">
    <property type="entry name" value="DinB/YfiT-like"/>
</dbReference>
<reference evidence="1 2" key="1">
    <citation type="submission" date="2024-02" db="EMBL/GenBank/DDBJ databases">
        <title>Deinococcus xinjiangensis NBRC 107630.</title>
        <authorList>
            <person name="Ichikawa N."/>
            <person name="Katano-Makiyama Y."/>
            <person name="Hidaka K."/>
        </authorList>
    </citation>
    <scope>NUCLEOTIDE SEQUENCE [LARGE SCALE GENOMIC DNA]</scope>
    <source>
        <strain evidence="1 2">NBRC 107630</strain>
    </source>
</reference>
<organism evidence="1 2">
    <name type="scientific">Deinococcus xinjiangensis</name>
    <dbReference type="NCBI Taxonomy" id="457454"/>
    <lineage>
        <taxon>Bacteria</taxon>
        <taxon>Thermotogati</taxon>
        <taxon>Deinococcota</taxon>
        <taxon>Deinococci</taxon>
        <taxon>Deinococcales</taxon>
        <taxon>Deinococcaceae</taxon>
        <taxon>Deinococcus</taxon>
    </lineage>
</organism>
<dbReference type="SUPFAM" id="SSF109854">
    <property type="entry name" value="DinB/YfiT-like putative metalloenzymes"/>
    <property type="match status" value="1"/>
</dbReference>
<name>A0ABP9VCS0_9DEIO</name>
<dbReference type="Pfam" id="PF07609">
    <property type="entry name" value="DUF1572"/>
    <property type="match status" value="1"/>
</dbReference>
<dbReference type="InterPro" id="IPR011466">
    <property type="entry name" value="DUF1572"/>
</dbReference>
<evidence type="ECO:0000313" key="1">
    <source>
        <dbReference type="EMBL" id="GAA5502526.1"/>
    </source>
</evidence>
<evidence type="ECO:0008006" key="3">
    <source>
        <dbReference type="Google" id="ProtNLM"/>
    </source>
</evidence>
<dbReference type="EMBL" id="BAABRN010000025">
    <property type="protein sequence ID" value="GAA5502526.1"/>
    <property type="molecule type" value="Genomic_DNA"/>
</dbReference>
<keyword evidence="2" id="KW-1185">Reference proteome</keyword>
<gene>
    <name evidence="1" type="ORF">Dxin01_02270</name>
</gene>
<evidence type="ECO:0000313" key="2">
    <source>
        <dbReference type="Proteomes" id="UP001458946"/>
    </source>
</evidence>
<proteinExistence type="predicted"/>
<comment type="caution">
    <text evidence="1">The sequence shown here is derived from an EMBL/GenBank/DDBJ whole genome shotgun (WGS) entry which is preliminary data.</text>
</comment>